<dbReference type="eggNOG" id="COG0665">
    <property type="taxonomic scope" value="Bacteria"/>
</dbReference>
<sequence length="447" mass="49354">MPQMSKLDKKITADICIIGGGYTGLWTAIKAKQQAPNKRIVIIEKGLCGQGASGRNGGCMLTFSTKFQSLIRFYGLAEAIRLVKVSEQTVFDIEKFCQMNQIDAEVRTDGAIYTATNSQQITSLCQPLKLLSQHKLNQWQRLSPADTARFTGSDHNLAGIENKAGGSLHPGKLVLGLVKFALSIGVKIYQQTEYKDIAFGQRPTVKTCAGQVNATKVIFAINAWMGKHFNRFNRHITLVSSDMIITKPMPEQLAEIGLSHGKSIADSRIFVHYYRTTSDGRLMLGKGGNMFAYNNKMLPAFDQPSRFEPMLTKAFGQFFPRLKPSFETTWTGASDRSTTGLPFFGRLSEDNNVFYGLGYSGNGVVQSYLGGEILSSLALELDNEWTRSPMAKGPLGAFPPEPIRYLGANIVKQSVLRKEHAEDSEQRAKWFDCQMAKFAAAAGKADK</sequence>
<feature type="domain" description="FAD dependent oxidoreductase" evidence="2">
    <location>
        <begin position="14"/>
        <end position="376"/>
    </location>
</feature>
<dbReference type="Pfam" id="PF01266">
    <property type="entry name" value="DAO"/>
    <property type="match status" value="1"/>
</dbReference>
<comment type="caution">
    <text evidence="3">The sequence shown here is derived from an EMBL/GenBank/DDBJ whole genome shotgun (WGS) entry which is preliminary data.</text>
</comment>
<evidence type="ECO:0000313" key="4">
    <source>
        <dbReference type="Proteomes" id="UP000006327"/>
    </source>
</evidence>
<dbReference type="STRING" id="493475.GARC_0873"/>
<gene>
    <name evidence="3" type="ORF">GARC_0873</name>
</gene>
<dbReference type="NCBIfam" id="TIGR03329">
    <property type="entry name" value="Phn_aa_oxid"/>
    <property type="match status" value="1"/>
</dbReference>
<proteinExistence type="predicted"/>
<dbReference type="InterPro" id="IPR036188">
    <property type="entry name" value="FAD/NAD-bd_sf"/>
</dbReference>
<accession>K6XB65</accession>
<dbReference type="GO" id="GO:0016491">
    <property type="term" value="F:oxidoreductase activity"/>
    <property type="evidence" value="ECO:0007669"/>
    <property type="project" value="UniProtKB-KW"/>
</dbReference>
<evidence type="ECO:0000259" key="2">
    <source>
        <dbReference type="Pfam" id="PF01266"/>
    </source>
</evidence>
<name>K6XB65_9ALTE</name>
<dbReference type="PANTHER" id="PTHR13847">
    <property type="entry name" value="SARCOSINE DEHYDROGENASE-RELATED"/>
    <property type="match status" value="1"/>
</dbReference>
<dbReference type="InterPro" id="IPR017715">
    <property type="entry name" value="NH2-phosphonate_OxRdtase"/>
</dbReference>
<evidence type="ECO:0000313" key="3">
    <source>
        <dbReference type="EMBL" id="GAC17854.1"/>
    </source>
</evidence>
<dbReference type="InterPro" id="IPR006076">
    <property type="entry name" value="FAD-dep_OxRdtase"/>
</dbReference>
<keyword evidence="4" id="KW-1185">Reference proteome</keyword>
<dbReference type="PANTHER" id="PTHR13847:SF285">
    <property type="entry name" value="FAD DEPENDENT OXIDOREDUCTASE DOMAIN-CONTAINING PROTEIN"/>
    <property type="match status" value="1"/>
</dbReference>
<keyword evidence="1" id="KW-0560">Oxidoreductase</keyword>
<protein>
    <submittedName>
        <fullName evidence="3">Aminophosphonate oxidoreductase</fullName>
    </submittedName>
</protein>
<evidence type="ECO:0000256" key="1">
    <source>
        <dbReference type="ARBA" id="ARBA00023002"/>
    </source>
</evidence>
<dbReference type="AlphaFoldDB" id="K6XB65"/>
<organism evidence="3 4">
    <name type="scientific">Paraglaciecola arctica BSs20135</name>
    <dbReference type="NCBI Taxonomy" id="493475"/>
    <lineage>
        <taxon>Bacteria</taxon>
        <taxon>Pseudomonadati</taxon>
        <taxon>Pseudomonadota</taxon>
        <taxon>Gammaproteobacteria</taxon>
        <taxon>Alteromonadales</taxon>
        <taxon>Alteromonadaceae</taxon>
        <taxon>Paraglaciecola</taxon>
    </lineage>
</organism>
<reference evidence="3 4" key="1">
    <citation type="journal article" date="2017" name="Antonie Van Leeuwenhoek">
        <title>Rhizobium rhizosphaerae sp. nov., a novel species isolated from rice rhizosphere.</title>
        <authorList>
            <person name="Zhao J.J."/>
            <person name="Zhang J."/>
            <person name="Zhang R.J."/>
            <person name="Zhang C.W."/>
            <person name="Yin H.Q."/>
            <person name="Zhang X.X."/>
        </authorList>
    </citation>
    <scope>NUCLEOTIDE SEQUENCE [LARGE SCALE GENOMIC DNA]</scope>
    <source>
        <strain evidence="3 4">BSs20135</strain>
    </source>
</reference>
<dbReference type="Gene3D" id="3.50.50.60">
    <property type="entry name" value="FAD/NAD(P)-binding domain"/>
    <property type="match status" value="1"/>
</dbReference>
<dbReference type="SUPFAM" id="SSF51905">
    <property type="entry name" value="FAD/NAD(P)-binding domain"/>
    <property type="match status" value="1"/>
</dbReference>
<dbReference type="EMBL" id="BAEO01000010">
    <property type="protein sequence ID" value="GAC17854.1"/>
    <property type="molecule type" value="Genomic_DNA"/>
</dbReference>
<dbReference type="Proteomes" id="UP000006327">
    <property type="component" value="Unassembled WGS sequence"/>
</dbReference>
<dbReference type="GO" id="GO:0005737">
    <property type="term" value="C:cytoplasm"/>
    <property type="evidence" value="ECO:0007669"/>
    <property type="project" value="TreeGrafter"/>
</dbReference>
<dbReference type="Gene3D" id="3.30.9.10">
    <property type="entry name" value="D-Amino Acid Oxidase, subunit A, domain 2"/>
    <property type="match status" value="1"/>
</dbReference>